<gene>
    <name evidence="1" type="ORF">FA13DRAFT_1710696</name>
</gene>
<sequence length="303" mass="34019">MENIQEDLLRLSLCRNKSRRKEDDEHRVIISRIIPCASDVAIRSTVWALFKFTIGEGTFTSDEENARVGCVPPFLFRADRMDPDDARTVVLVVGHFYLRLAEKRTELATQFYRFVVEEVKKEFMAAWTDAIQSPDAVDRGTYDLSPLKYFSAMFADLFAVHLLPPDDFPTALSSLLALASGPVLTKLLLYDVMSRATTGTARRRLPASQWKLLLMKWAVSAEEDPRRVGRTRADIEMFVDDAGKERQGWCAVPFIVDCGGGEEGGVGEGVGKVKDDIPRCYPTLIYARFSASATGYFGRSFFS</sequence>
<dbReference type="EMBL" id="QPFP01000025">
    <property type="protein sequence ID" value="TEB29791.1"/>
    <property type="molecule type" value="Genomic_DNA"/>
</dbReference>
<proteinExistence type="predicted"/>
<dbReference type="Proteomes" id="UP000298030">
    <property type="component" value="Unassembled WGS sequence"/>
</dbReference>
<organism evidence="1 2">
    <name type="scientific">Coprinellus micaceus</name>
    <name type="common">Glistening ink-cap mushroom</name>
    <name type="synonym">Coprinus micaceus</name>
    <dbReference type="NCBI Taxonomy" id="71717"/>
    <lineage>
        <taxon>Eukaryota</taxon>
        <taxon>Fungi</taxon>
        <taxon>Dikarya</taxon>
        <taxon>Basidiomycota</taxon>
        <taxon>Agaricomycotina</taxon>
        <taxon>Agaricomycetes</taxon>
        <taxon>Agaricomycetidae</taxon>
        <taxon>Agaricales</taxon>
        <taxon>Agaricineae</taxon>
        <taxon>Psathyrellaceae</taxon>
        <taxon>Coprinellus</taxon>
    </lineage>
</organism>
<evidence type="ECO:0000313" key="1">
    <source>
        <dbReference type="EMBL" id="TEB29791.1"/>
    </source>
</evidence>
<evidence type="ECO:0000313" key="2">
    <source>
        <dbReference type="Proteomes" id="UP000298030"/>
    </source>
</evidence>
<comment type="caution">
    <text evidence="1">The sequence shown here is derived from an EMBL/GenBank/DDBJ whole genome shotgun (WGS) entry which is preliminary data.</text>
</comment>
<protein>
    <submittedName>
        <fullName evidence="1">Uncharacterized protein</fullName>
    </submittedName>
</protein>
<accession>A0A4Y7T726</accession>
<name>A0A4Y7T726_COPMI</name>
<keyword evidence="2" id="KW-1185">Reference proteome</keyword>
<reference evidence="1 2" key="1">
    <citation type="journal article" date="2019" name="Nat. Ecol. Evol.">
        <title>Megaphylogeny resolves global patterns of mushroom evolution.</title>
        <authorList>
            <person name="Varga T."/>
            <person name="Krizsan K."/>
            <person name="Foldi C."/>
            <person name="Dima B."/>
            <person name="Sanchez-Garcia M."/>
            <person name="Sanchez-Ramirez S."/>
            <person name="Szollosi G.J."/>
            <person name="Szarkandi J.G."/>
            <person name="Papp V."/>
            <person name="Albert L."/>
            <person name="Andreopoulos W."/>
            <person name="Angelini C."/>
            <person name="Antonin V."/>
            <person name="Barry K.W."/>
            <person name="Bougher N.L."/>
            <person name="Buchanan P."/>
            <person name="Buyck B."/>
            <person name="Bense V."/>
            <person name="Catcheside P."/>
            <person name="Chovatia M."/>
            <person name="Cooper J."/>
            <person name="Damon W."/>
            <person name="Desjardin D."/>
            <person name="Finy P."/>
            <person name="Geml J."/>
            <person name="Haridas S."/>
            <person name="Hughes K."/>
            <person name="Justo A."/>
            <person name="Karasinski D."/>
            <person name="Kautmanova I."/>
            <person name="Kiss B."/>
            <person name="Kocsube S."/>
            <person name="Kotiranta H."/>
            <person name="LaButti K.M."/>
            <person name="Lechner B.E."/>
            <person name="Liimatainen K."/>
            <person name="Lipzen A."/>
            <person name="Lukacs Z."/>
            <person name="Mihaltcheva S."/>
            <person name="Morgado L.N."/>
            <person name="Niskanen T."/>
            <person name="Noordeloos M.E."/>
            <person name="Ohm R.A."/>
            <person name="Ortiz-Santana B."/>
            <person name="Ovrebo C."/>
            <person name="Racz N."/>
            <person name="Riley R."/>
            <person name="Savchenko A."/>
            <person name="Shiryaev A."/>
            <person name="Soop K."/>
            <person name="Spirin V."/>
            <person name="Szebenyi C."/>
            <person name="Tomsovsky M."/>
            <person name="Tulloss R.E."/>
            <person name="Uehling J."/>
            <person name="Grigoriev I.V."/>
            <person name="Vagvolgyi C."/>
            <person name="Papp T."/>
            <person name="Martin F.M."/>
            <person name="Miettinen O."/>
            <person name="Hibbett D.S."/>
            <person name="Nagy L.G."/>
        </authorList>
    </citation>
    <scope>NUCLEOTIDE SEQUENCE [LARGE SCALE GENOMIC DNA]</scope>
    <source>
        <strain evidence="1 2">FP101781</strain>
    </source>
</reference>
<dbReference type="AlphaFoldDB" id="A0A4Y7T726"/>